<evidence type="ECO:0000256" key="6">
    <source>
        <dbReference type="ARBA" id="ARBA00022989"/>
    </source>
</evidence>
<dbReference type="InterPro" id="IPR004089">
    <property type="entry name" value="MCPsignal_dom"/>
</dbReference>
<keyword evidence="16" id="KW-1185">Reference proteome</keyword>
<evidence type="ECO:0000256" key="1">
    <source>
        <dbReference type="ARBA" id="ARBA00004651"/>
    </source>
</evidence>
<dbReference type="Pfam" id="PF00015">
    <property type="entry name" value="MCPsignal"/>
    <property type="match status" value="1"/>
</dbReference>
<reference evidence="15 16" key="1">
    <citation type="submission" date="2021-01" db="EMBL/GenBank/DDBJ databases">
        <title>Genome public.</title>
        <authorList>
            <person name="Liu C."/>
            <person name="Sun Q."/>
        </authorList>
    </citation>
    <scope>NUCLEOTIDE SEQUENCE [LARGE SCALE GENOMIC DNA]</scope>
    <source>
        <strain evidence="15 16">YIM B02564</strain>
    </source>
</reference>
<keyword evidence="8 10" id="KW-0807">Transducer</keyword>
<dbReference type="Pfam" id="PF02743">
    <property type="entry name" value="dCache_1"/>
    <property type="match status" value="1"/>
</dbReference>
<dbReference type="RefSeq" id="WP_202654158.1">
    <property type="nucleotide sequence ID" value="NZ_JAESWB010000168.1"/>
</dbReference>
<dbReference type="PANTHER" id="PTHR32089:SF114">
    <property type="entry name" value="METHYL-ACCEPTING CHEMOTAXIS PROTEIN MCPB"/>
    <property type="match status" value="1"/>
</dbReference>
<feature type="transmembrane region" description="Helical" evidence="12">
    <location>
        <begin position="18"/>
        <end position="36"/>
    </location>
</feature>
<dbReference type="InterPro" id="IPR003660">
    <property type="entry name" value="HAMP_dom"/>
</dbReference>
<keyword evidence="4" id="KW-0145">Chemotaxis</keyword>
<comment type="subcellular location">
    <subcellularLocation>
        <location evidence="1">Cell membrane</location>
        <topology evidence="1">Multi-pass membrane protein</topology>
    </subcellularLocation>
</comment>
<dbReference type="PANTHER" id="PTHR32089">
    <property type="entry name" value="METHYL-ACCEPTING CHEMOTAXIS PROTEIN MCPB"/>
    <property type="match status" value="1"/>
</dbReference>
<dbReference type="PROSITE" id="PS50885">
    <property type="entry name" value="HAMP"/>
    <property type="match status" value="1"/>
</dbReference>
<feature type="transmembrane region" description="Helical" evidence="12">
    <location>
        <begin position="292"/>
        <end position="311"/>
    </location>
</feature>
<dbReference type="SUPFAM" id="SSF103190">
    <property type="entry name" value="Sensory domain-like"/>
    <property type="match status" value="1"/>
</dbReference>
<name>A0ABS1TSQ5_9BACI</name>
<sequence>MNEKNRAKFKWSNTKPKLIVGMAAVAIIPTISIALISNTFTKNIMKEQLADSTLQLTDQTSTSLTYKLEGVEHQLNQLSHNINFTDIYQNRDRKKIANQLLNETLNTNKEYAYVYFGTEKKDMLSAPNDPLPPNYDPRQQDWYQETVAKNGETFFSKPYADEGTGKMVLSLGQAVKDRSGKLVGVVAIDLDMGSFAKSMKNIKVGKNGYISIIGADGSYIYHPDVDPKKSVSVKSLPFWQEMKDQQKGSTEYSLKGKQLFSSFTTNEKTGWKFVATEDNAELIKGAIQIRNIGWFLTALFGVLSAAAAYLISRIISKNIHTVKDALEVASNGDFTERVSIKTKDEFKELEQSFNHTMDQFSSSLKQIKDSSKTVLDTSAHLSVITTETNAALSEVTQAIGEIAQGAGMQAKNVQNGYDQMKELSKKLDEIARASENMNQVSKRSMELSSQGLENIGFLTDKTSVTKSSTTEVTSIIKEVDTQMEAINTIIEAITKITDQTNLLSLNASIESARAGEHGKGFAVVANEVRKLAEQSKASADEIKRIVNSIKAVVKNAVEAMERTNQAVTEQDEAVNQTKAIFNDILSSVQELTQKVQDVELSVQDSQANKETVNQEMDSITAVSEQTAAATEEVSASTEEISATMSTFAQYANDLRDLAERLNQEIKKFKIE</sequence>
<organism evidence="15 16">
    <name type="scientific">Neobacillus paridis</name>
    <dbReference type="NCBI Taxonomy" id="2803862"/>
    <lineage>
        <taxon>Bacteria</taxon>
        <taxon>Bacillati</taxon>
        <taxon>Bacillota</taxon>
        <taxon>Bacilli</taxon>
        <taxon>Bacillales</taxon>
        <taxon>Bacillaceae</taxon>
        <taxon>Neobacillus</taxon>
    </lineage>
</organism>
<dbReference type="PROSITE" id="PS50111">
    <property type="entry name" value="CHEMOTAXIS_TRANSDUC_2"/>
    <property type="match status" value="1"/>
</dbReference>
<dbReference type="CDD" id="cd12912">
    <property type="entry name" value="PDC2_MCP_like"/>
    <property type="match status" value="1"/>
</dbReference>
<keyword evidence="5 12" id="KW-0812">Transmembrane</keyword>
<keyword evidence="2" id="KW-1003">Cell membrane</keyword>
<feature type="domain" description="HAMP" evidence="14">
    <location>
        <begin position="313"/>
        <end position="365"/>
    </location>
</feature>
<evidence type="ECO:0000256" key="3">
    <source>
        <dbReference type="ARBA" id="ARBA00022481"/>
    </source>
</evidence>
<dbReference type="Proteomes" id="UP000623967">
    <property type="component" value="Unassembled WGS sequence"/>
</dbReference>
<dbReference type="EMBL" id="JAESWB010000168">
    <property type="protein sequence ID" value="MBL4952935.1"/>
    <property type="molecule type" value="Genomic_DNA"/>
</dbReference>
<evidence type="ECO:0000256" key="10">
    <source>
        <dbReference type="PROSITE-ProRule" id="PRU00284"/>
    </source>
</evidence>
<dbReference type="CDD" id="cd18773">
    <property type="entry name" value="PDC1_HK_sensor"/>
    <property type="match status" value="1"/>
</dbReference>
<evidence type="ECO:0000256" key="2">
    <source>
        <dbReference type="ARBA" id="ARBA00022475"/>
    </source>
</evidence>
<comment type="caution">
    <text evidence="15">The sequence shown here is derived from an EMBL/GenBank/DDBJ whole genome shotgun (WGS) entry which is preliminary data.</text>
</comment>
<evidence type="ECO:0000256" key="9">
    <source>
        <dbReference type="ARBA" id="ARBA00029447"/>
    </source>
</evidence>
<keyword evidence="11" id="KW-0175">Coiled coil</keyword>
<keyword evidence="3" id="KW-0488">Methylation</keyword>
<keyword evidence="6 12" id="KW-1133">Transmembrane helix</keyword>
<dbReference type="SUPFAM" id="SSF58104">
    <property type="entry name" value="Methyl-accepting chemotaxis protein (MCP) signaling domain"/>
    <property type="match status" value="1"/>
</dbReference>
<dbReference type="CDD" id="cd06225">
    <property type="entry name" value="HAMP"/>
    <property type="match status" value="1"/>
</dbReference>
<feature type="domain" description="Methyl-accepting transducer" evidence="13">
    <location>
        <begin position="384"/>
        <end position="641"/>
    </location>
</feature>
<evidence type="ECO:0000256" key="8">
    <source>
        <dbReference type="ARBA" id="ARBA00023224"/>
    </source>
</evidence>
<evidence type="ECO:0000256" key="12">
    <source>
        <dbReference type="SAM" id="Phobius"/>
    </source>
</evidence>
<feature type="coiled-coil region" evidence="11">
    <location>
        <begin position="420"/>
        <end position="450"/>
    </location>
</feature>
<proteinExistence type="inferred from homology"/>
<accession>A0ABS1TSQ5</accession>
<dbReference type="Gene3D" id="1.10.8.500">
    <property type="entry name" value="HAMP domain in histidine kinase"/>
    <property type="match status" value="1"/>
</dbReference>
<evidence type="ECO:0000313" key="15">
    <source>
        <dbReference type="EMBL" id="MBL4952935.1"/>
    </source>
</evidence>
<gene>
    <name evidence="15" type="ORF">JK635_12000</name>
</gene>
<feature type="coiled-coil region" evidence="11">
    <location>
        <begin position="588"/>
        <end position="615"/>
    </location>
</feature>
<evidence type="ECO:0000259" key="14">
    <source>
        <dbReference type="PROSITE" id="PS50885"/>
    </source>
</evidence>
<evidence type="ECO:0000256" key="4">
    <source>
        <dbReference type="ARBA" id="ARBA00022500"/>
    </source>
</evidence>
<evidence type="ECO:0000256" key="7">
    <source>
        <dbReference type="ARBA" id="ARBA00023136"/>
    </source>
</evidence>
<dbReference type="SMART" id="SM00283">
    <property type="entry name" value="MA"/>
    <property type="match status" value="1"/>
</dbReference>
<dbReference type="Gene3D" id="1.10.287.950">
    <property type="entry name" value="Methyl-accepting chemotaxis protein"/>
    <property type="match status" value="1"/>
</dbReference>
<comment type="similarity">
    <text evidence="9">Belongs to the methyl-accepting chemotaxis (MCP) protein family.</text>
</comment>
<evidence type="ECO:0000256" key="5">
    <source>
        <dbReference type="ARBA" id="ARBA00022692"/>
    </source>
</evidence>
<dbReference type="InterPro" id="IPR033479">
    <property type="entry name" value="dCache_1"/>
</dbReference>
<dbReference type="SMART" id="SM00304">
    <property type="entry name" value="HAMP"/>
    <property type="match status" value="1"/>
</dbReference>
<dbReference type="InterPro" id="IPR029151">
    <property type="entry name" value="Sensor-like_sf"/>
</dbReference>
<evidence type="ECO:0000313" key="16">
    <source>
        <dbReference type="Proteomes" id="UP000623967"/>
    </source>
</evidence>
<dbReference type="Gene3D" id="3.30.450.20">
    <property type="entry name" value="PAS domain"/>
    <property type="match status" value="2"/>
</dbReference>
<dbReference type="Pfam" id="PF00672">
    <property type="entry name" value="HAMP"/>
    <property type="match status" value="1"/>
</dbReference>
<protein>
    <submittedName>
        <fullName evidence="15">Methyl-accepting chemotaxis protein</fullName>
    </submittedName>
</protein>
<evidence type="ECO:0000256" key="11">
    <source>
        <dbReference type="SAM" id="Coils"/>
    </source>
</evidence>
<dbReference type="CDD" id="cd11386">
    <property type="entry name" value="MCP_signal"/>
    <property type="match status" value="1"/>
</dbReference>
<evidence type="ECO:0000259" key="13">
    <source>
        <dbReference type="PROSITE" id="PS50111"/>
    </source>
</evidence>
<keyword evidence="7 12" id="KW-0472">Membrane</keyword>